<comment type="caution">
    <text evidence="2">The sequence shown here is derived from an EMBL/GenBank/DDBJ whole genome shotgun (WGS) entry which is preliminary data.</text>
</comment>
<gene>
    <name evidence="2" type="ORF">GCM10009093_02720</name>
</gene>
<keyword evidence="1" id="KW-0472">Membrane</keyword>
<evidence type="ECO:0000256" key="1">
    <source>
        <dbReference type="SAM" id="Phobius"/>
    </source>
</evidence>
<dbReference type="Pfam" id="PF07077">
    <property type="entry name" value="DUF1345"/>
    <property type="match status" value="1"/>
</dbReference>
<protein>
    <submittedName>
        <fullName evidence="2">DUF1345 domain-containing protein</fullName>
    </submittedName>
</protein>
<feature type="transmembrane region" description="Helical" evidence="1">
    <location>
        <begin position="196"/>
        <end position="214"/>
    </location>
</feature>
<reference evidence="2 3" key="1">
    <citation type="journal article" date="2019" name="Int. J. Syst. Evol. Microbiol.">
        <title>The Global Catalogue of Microorganisms (GCM) 10K type strain sequencing project: providing services to taxonomists for standard genome sequencing and annotation.</title>
        <authorList>
            <consortium name="The Broad Institute Genomics Platform"/>
            <consortium name="The Broad Institute Genome Sequencing Center for Infectious Disease"/>
            <person name="Wu L."/>
            <person name="Ma J."/>
        </authorList>
    </citation>
    <scope>NUCLEOTIDE SEQUENCE [LARGE SCALE GENOMIC DNA]</scope>
    <source>
        <strain evidence="2 3">JCM 13476</strain>
    </source>
</reference>
<feature type="transmembrane region" description="Helical" evidence="1">
    <location>
        <begin position="106"/>
        <end position="128"/>
    </location>
</feature>
<name>A0ABN0Y165_9CAUL</name>
<evidence type="ECO:0000313" key="3">
    <source>
        <dbReference type="Proteomes" id="UP001500791"/>
    </source>
</evidence>
<organism evidence="2 3">
    <name type="scientific">Brevundimonas terrae</name>
    <dbReference type="NCBI Taxonomy" id="363631"/>
    <lineage>
        <taxon>Bacteria</taxon>
        <taxon>Pseudomonadati</taxon>
        <taxon>Pseudomonadota</taxon>
        <taxon>Alphaproteobacteria</taxon>
        <taxon>Caulobacterales</taxon>
        <taxon>Caulobacteraceae</taxon>
        <taxon>Brevundimonas</taxon>
    </lineage>
</organism>
<keyword evidence="1" id="KW-0812">Transmembrane</keyword>
<dbReference type="RefSeq" id="WP_167178591.1">
    <property type="nucleotide sequence ID" value="NZ_BAAAEJ010000002.1"/>
</dbReference>
<keyword evidence="3" id="KW-1185">Reference proteome</keyword>
<dbReference type="Proteomes" id="UP001500791">
    <property type="component" value="Unassembled WGS sequence"/>
</dbReference>
<proteinExistence type="predicted"/>
<dbReference type="EMBL" id="BAAAEJ010000002">
    <property type="protein sequence ID" value="GAA0379105.1"/>
    <property type="molecule type" value="Genomic_DNA"/>
</dbReference>
<keyword evidence="1" id="KW-1133">Transmembrane helix</keyword>
<feature type="transmembrane region" description="Helical" evidence="1">
    <location>
        <begin position="39"/>
        <end position="58"/>
    </location>
</feature>
<feature type="transmembrane region" description="Helical" evidence="1">
    <location>
        <begin position="7"/>
        <end position="27"/>
    </location>
</feature>
<feature type="transmembrane region" description="Helical" evidence="1">
    <location>
        <begin position="79"/>
        <end position="100"/>
    </location>
</feature>
<evidence type="ECO:0000313" key="2">
    <source>
        <dbReference type="EMBL" id="GAA0379105.1"/>
    </source>
</evidence>
<accession>A0ABN0Y165</accession>
<sequence>MTNTPRIVRLHVALWLGLAIMAIVLAVEPTSWNWPTRLAVAWNSGIAAFLLLTVFRMARNRTIDDIRNRAAEMDQAGAAVLPLSLLAAAASIFVIVYIAASSGKPTAFDAILTIGTIALSWLFVQVIFTLHYTHEYYAPDSQGPQTDRQGLIFPGEADADYLDFLHFSLIIGVANQTADVQISSQRVRRIATVHSIISWLFNTVILALAVNLAINLL</sequence>
<dbReference type="InterPro" id="IPR009781">
    <property type="entry name" value="DUF1345"/>
</dbReference>